<name>A0A6A2XYL8_HIBSY</name>
<dbReference type="AlphaFoldDB" id="A0A6A2XYL8"/>
<dbReference type="PANTHER" id="PTHR33463:SF81">
    <property type="entry name" value="DISEASE RESISTANCE PROTEIN RPS2-LIKE"/>
    <property type="match status" value="1"/>
</dbReference>
<dbReference type="EMBL" id="VEPZ02001449">
    <property type="protein sequence ID" value="KAE8672315.1"/>
    <property type="molecule type" value="Genomic_DNA"/>
</dbReference>
<dbReference type="SUPFAM" id="SSF52540">
    <property type="entry name" value="P-loop containing nucleoside triphosphate hydrolases"/>
    <property type="match status" value="1"/>
</dbReference>
<dbReference type="PRINTS" id="PR00364">
    <property type="entry name" value="DISEASERSIST"/>
</dbReference>
<dbReference type="Proteomes" id="UP000436088">
    <property type="component" value="Unassembled WGS sequence"/>
</dbReference>
<evidence type="ECO:0000256" key="1">
    <source>
        <dbReference type="ARBA" id="ARBA00022821"/>
    </source>
</evidence>
<proteinExistence type="predicted"/>
<dbReference type="PANTHER" id="PTHR33463">
    <property type="entry name" value="NB-ARC DOMAIN-CONTAINING PROTEIN-RELATED"/>
    <property type="match status" value="1"/>
</dbReference>
<keyword evidence="4" id="KW-1185">Reference proteome</keyword>
<dbReference type="InterPro" id="IPR050905">
    <property type="entry name" value="Plant_NBS-LRR"/>
</dbReference>
<sequence length="605" mass="69641">MKKTTTSSYDIWLCGVNKTLDNAQGLEDRYKEDHKLLSQYIHVKRRSNYSGKLEKMCEETQKLLEDGKFLGCILVDKPIEPVLKVNAPEIKAFPSLQRPLEQVLEVLRNDKLKGIGISGTLGVGKTTIMKNLNNHEQVAKMFDIFVWANVCSERSEEKLQEVISWWHKLKTEDILYAEDVARSISKELKGKKYFLFLDEVMDSIELEDIGIPDKTNDNKVMFTTEFCHVCSSMADKLVEVRPLSPNKAWMMFKHIVPEVIDLPDIEPVARQFCYDQLNDDQKRKCFLYGALYPEESKIYTDYLLKCWAVEGLVGGTKERRFHVARNEGYHTLKHLTNVSLLEKCEIMIYASMNNNIRQVVLYISSQDPDCKFFTRMSEDSPDCLEENDWQQSKRIAMINKKMQDLPNSPNYSMLLSLFAVVVFQVRTGIGLQLEIIGNMSSLRVDYGQGRISTLEPPFRWRERERWCEREMERILFKASTRAQLRWGAPLFRPPLAGGRHCSPAPEKGVNASVLVVWLPKWLGIVGRSYTVGCCLTEYLEMVQSRVSRPAVLVCIDWRMASCGPLDSLYMTSSSRLKDLGLNFSRKVVDTSSSRMESNSKVFIDR</sequence>
<evidence type="ECO:0000313" key="3">
    <source>
        <dbReference type="EMBL" id="KAE8672315.1"/>
    </source>
</evidence>
<comment type="caution">
    <text evidence="3">The sequence shown here is derived from an EMBL/GenBank/DDBJ whole genome shotgun (WGS) entry which is preliminary data.</text>
</comment>
<accession>A0A6A2XYL8</accession>
<dbReference type="GO" id="GO:0043531">
    <property type="term" value="F:ADP binding"/>
    <property type="evidence" value="ECO:0007669"/>
    <property type="project" value="InterPro"/>
</dbReference>
<evidence type="ECO:0000259" key="2">
    <source>
        <dbReference type="Pfam" id="PF00931"/>
    </source>
</evidence>
<feature type="domain" description="NB-ARC" evidence="2">
    <location>
        <begin position="98"/>
        <end position="256"/>
    </location>
</feature>
<dbReference type="InterPro" id="IPR027417">
    <property type="entry name" value="P-loop_NTPase"/>
</dbReference>
<protein>
    <recommendedName>
        <fullName evidence="2">NB-ARC domain-containing protein</fullName>
    </recommendedName>
</protein>
<dbReference type="InterPro" id="IPR002182">
    <property type="entry name" value="NB-ARC"/>
</dbReference>
<gene>
    <name evidence="3" type="ORF">F3Y22_tig00111847pilonHSYRG00237</name>
</gene>
<dbReference type="Gene3D" id="3.40.50.300">
    <property type="entry name" value="P-loop containing nucleotide triphosphate hydrolases"/>
    <property type="match status" value="1"/>
</dbReference>
<keyword evidence="1" id="KW-0611">Plant defense</keyword>
<dbReference type="Pfam" id="PF00931">
    <property type="entry name" value="NB-ARC"/>
    <property type="match status" value="1"/>
</dbReference>
<evidence type="ECO:0000313" key="4">
    <source>
        <dbReference type="Proteomes" id="UP000436088"/>
    </source>
</evidence>
<organism evidence="3 4">
    <name type="scientific">Hibiscus syriacus</name>
    <name type="common">Rose of Sharon</name>
    <dbReference type="NCBI Taxonomy" id="106335"/>
    <lineage>
        <taxon>Eukaryota</taxon>
        <taxon>Viridiplantae</taxon>
        <taxon>Streptophyta</taxon>
        <taxon>Embryophyta</taxon>
        <taxon>Tracheophyta</taxon>
        <taxon>Spermatophyta</taxon>
        <taxon>Magnoliopsida</taxon>
        <taxon>eudicotyledons</taxon>
        <taxon>Gunneridae</taxon>
        <taxon>Pentapetalae</taxon>
        <taxon>rosids</taxon>
        <taxon>malvids</taxon>
        <taxon>Malvales</taxon>
        <taxon>Malvaceae</taxon>
        <taxon>Malvoideae</taxon>
        <taxon>Hibiscus</taxon>
    </lineage>
</organism>
<reference evidence="3" key="1">
    <citation type="submission" date="2019-09" db="EMBL/GenBank/DDBJ databases">
        <title>Draft genome information of white flower Hibiscus syriacus.</title>
        <authorList>
            <person name="Kim Y.-M."/>
        </authorList>
    </citation>
    <scope>NUCLEOTIDE SEQUENCE [LARGE SCALE GENOMIC DNA]</scope>
    <source>
        <strain evidence="3">YM2019G1</strain>
    </source>
</reference>